<organism evidence="1">
    <name type="scientific">Lygus hesperus</name>
    <name type="common">Western plant bug</name>
    <dbReference type="NCBI Taxonomy" id="30085"/>
    <lineage>
        <taxon>Eukaryota</taxon>
        <taxon>Metazoa</taxon>
        <taxon>Ecdysozoa</taxon>
        <taxon>Arthropoda</taxon>
        <taxon>Hexapoda</taxon>
        <taxon>Insecta</taxon>
        <taxon>Pterygota</taxon>
        <taxon>Neoptera</taxon>
        <taxon>Paraneoptera</taxon>
        <taxon>Hemiptera</taxon>
        <taxon>Heteroptera</taxon>
        <taxon>Panheteroptera</taxon>
        <taxon>Cimicomorpha</taxon>
        <taxon>Miridae</taxon>
        <taxon>Mirini</taxon>
        <taxon>Lygus</taxon>
    </lineage>
</organism>
<reference evidence="1" key="2">
    <citation type="submission" date="2014-07" db="EMBL/GenBank/DDBJ databases">
        <authorList>
            <person name="Hull J."/>
        </authorList>
    </citation>
    <scope>NUCLEOTIDE SEQUENCE</scope>
</reference>
<dbReference type="EMBL" id="GBHO01028395">
    <property type="protein sequence ID" value="JAG15209.1"/>
    <property type="molecule type" value="Transcribed_RNA"/>
</dbReference>
<name>A0A0A9X5G7_LYGHE</name>
<keyword evidence="1" id="KW-0067">ATP-binding</keyword>
<reference evidence="1" key="1">
    <citation type="journal article" date="2014" name="PLoS ONE">
        <title>Transcriptome-Based Identification of ABC Transporters in the Western Tarnished Plant Bug Lygus hesperus.</title>
        <authorList>
            <person name="Hull J.J."/>
            <person name="Chaney K."/>
            <person name="Geib S.M."/>
            <person name="Fabrick J.A."/>
            <person name="Brent C.S."/>
            <person name="Walsh D."/>
            <person name="Lavine L.C."/>
        </authorList>
    </citation>
    <scope>NUCLEOTIDE SEQUENCE</scope>
</reference>
<keyword evidence="1" id="KW-0547">Nucleotide-binding</keyword>
<sequence>EMLEINVIRSPTTITDVFRQIFCKFLRFIGKNLTAERITHRATIKQDVRIYDALVAILRRHGFEGLEIDLMMEKHEIISGFHISGNSMTDLYDDIHVRKQLSLEVEEHDKLHEKMNQMVNVMLMMDHTHMELLTKIDILTDRYILKKRSRSTPISI</sequence>
<gene>
    <name evidence="1" type="primary">CHL1_2</name>
    <name evidence="1" type="ORF">CM83_4868</name>
</gene>
<dbReference type="AlphaFoldDB" id="A0A0A9X5G7"/>
<accession>A0A0A9X5G7</accession>
<feature type="non-terminal residue" evidence="1">
    <location>
        <position position="1"/>
    </location>
</feature>
<keyword evidence="1" id="KW-0347">Helicase</keyword>
<protein>
    <submittedName>
        <fullName evidence="1">ATP-dependent RNA helicase CHL1</fullName>
    </submittedName>
</protein>
<proteinExistence type="predicted"/>
<dbReference type="GO" id="GO:0004386">
    <property type="term" value="F:helicase activity"/>
    <property type="evidence" value="ECO:0007669"/>
    <property type="project" value="UniProtKB-KW"/>
</dbReference>
<evidence type="ECO:0000313" key="1">
    <source>
        <dbReference type="EMBL" id="JAG15209.1"/>
    </source>
</evidence>
<keyword evidence="1" id="KW-0378">Hydrolase</keyword>